<protein>
    <submittedName>
        <fullName evidence="2">Uncharacterized protein LOC106060149</fullName>
    </submittedName>
</protein>
<dbReference type="AlphaFoldDB" id="A0A9W2ZDU5"/>
<organism evidence="1 2">
    <name type="scientific">Biomphalaria glabrata</name>
    <name type="common">Bloodfluke planorb</name>
    <name type="synonym">Freshwater snail</name>
    <dbReference type="NCBI Taxonomy" id="6526"/>
    <lineage>
        <taxon>Eukaryota</taxon>
        <taxon>Metazoa</taxon>
        <taxon>Spiralia</taxon>
        <taxon>Lophotrochozoa</taxon>
        <taxon>Mollusca</taxon>
        <taxon>Gastropoda</taxon>
        <taxon>Heterobranchia</taxon>
        <taxon>Euthyneura</taxon>
        <taxon>Panpulmonata</taxon>
        <taxon>Hygrophila</taxon>
        <taxon>Lymnaeoidea</taxon>
        <taxon>Planorbidae</taxon>
        <taxon>Biomphalaria</taxon>
    </lineage>
</organism>
<gene>
    <name evidence="2" type="primary">LOC106060149</name>
</gene>
<dbReference type="GeneID" id="106060149"/>
<dbReference type="SUPFAM" id="SSF47473">
    <property type="entry name" value="EF-hand"/>
    <property type="match status" value="1"/>
</dbReference>
<dbReference type="RefSeq" id="XP_055873239.1">
    <property type="nucleotide sequence ID" value="XM_056017264.1"/>
</dbReference>
<dbReference type="Gene3D" id="1.10.238.10">
    <property type="entry name" value="EF-hand"/>
    <property type="match status" value="1"/>
</dbReference>
<accession>A0A9W2ZDU5</accession>
<evidence type="ECO:0000313" key="2">
    <source>
        <dbReference type="RefSeq" id="XP_055873239.1"/>
    </source>
</evidence>
<dbReference type="Proteomes" id="UP001165740">
    <property type="component" value="Chromosome 18"/>
</dbReference>
<proteinExistence type="predicted"/>
<dbReference type="OrthoDB" id="426654at2759"/>
<name>A0A9W2ZDU5_BIOGL</name>
<dbReference type="InterPro" id="IPR011992">
    <property type="entry name" value="EF-hand-dom_pair"/>
</dbReference>
<reference evidence="2" key="1">
    <citation type="submission" date="2025-08" db="UniProtKB">
        <authorList>
            <consortium name="RefSeq"/>
        </authorList>
    </citation>
    <scope>IDENTIFICATION</scope>
</reference>
<sequence>MTSYKRVIQQNDKVINSLVEFSGLERWLVQNIVQYANQMPKVKGGEVDLLIFTAQMSRQFDINATHVIQIMYETIKRISKTKVMMVEDYARCVCMFLSDDLDLQIDYAFAVYDTKCDGLVKVGDMSTLLKVCVLSTDPNDETEAEDSLRDLEDFVLKIIENVSKEGLRLEAFRKLVKQNRLYLELFGQCFPSDKFKLSFKEKLTGVTPFQVSQMFASERRIALGGPAGKVKTANLYPIPLDM</sequence>
<keyword evidence="1" id="KW-1185">Reference proteome</keyword>
<evidence type="ECO:0000313" key="1">
    <source>
        <dbReference type="Proteomes" id="UP001165740"/>
    </source>
</evidence>